<dbReference type="SUPFAM" id="SSF54593">
    <property type="entry name" value="Glyoxalase/Bleomycin resistance protein/Dihydroxybiphenyl dioxygenase"/>
    <property type="match status" value="1"/>
</dbReference>
<protein>
    <recommendedName>
        <fullName evidence="2">VOC domain-containing protein</fullName>
    </recommendedName>
</protein>
<evidence type="ECO:0000259" key="2">
    <source>
        <dbReference type="PROSITE" id="PS51819"/>
    </source>
</evidence>
<dbReference type="GO" id="GO:0004493">
    <property type="term" value="F:methylmalonyl-CoA epimerase activity"/>
    <property type="evidence" value="ECO:0007669"/>
    <property type="project" value="TreeGrafter"/>
</dbReference>
<dbReference type="InterPro" id="IPR004360">
    <property type="entry name" value="Glyas_Fos-R_dOase_dom"/>
</dbReference>
<dbReference type="InterPro" id="IPR051785">
    <property type="entry name" value="MMCE/EMCE_epimerase"/>
</dbReference>
<name>A0A6I5A063_9BACI</name>
<accession>A0A6I5A063</accession>
<comment type="caution">
    <text evidence="3">The sequence shown here is derived from an EMBL/GenBank/DDBJ whole genome shotgun (WGS) entry which is preliminary data.</text>
</comment>
<dbReference type="Pfam" id="PF00903">
    <property type="entry name" value="Glyoxalase"/>
    <property type="match status" value="1"/>
</dbReference>
<dbReference type="CDD" id="cd06587">
    <property type="entry name" value="VOC"/>
    <property type="match status" value="1"/>
</dbReference>
<dbReference type="Proteomes" id="UP000468638">
    <property type="component" value="Unassembled WGS sequence"/>
</dbReference>
<dbReference type="GO" id="GO:0046491">
    <property type="term" value="P:L-methylmalonyl-CoA metabolic process"/>
    <property type="evidence" value="ECO:0007669"/>
    <property type="project" value="TreeGrafter"/>
</dbReference>
<dbReference type="EMBL" id="WMEQ01000005">
    <property type="protein sequence ID" value="MYL33780.1"/>
    <property type="molecule type" value="Genomic_DNA"/>
</dbReference>
<sequence length="207" mass="24216">MKLCSIISTNLKFSTANRNELSSSLNNFCSLLYICFYHVLSNIKREFNITVTHKRRHTKYLYSFFLNIKGGNLIMDMRICVINIYVSDLDFAIEWYREVLNLNISDENNNYPIAVDLETDNDLRLLLHKAEKDTQVDVWRESSTILTFEVPNIREKIKDLTEKGVKLMNEEPQWHPDGGERIAFKDPFGNVHELAELRSRAAPKDRI</sequence>
<organism evidence="3 4">
    <name type="scientific">Pontibacillus yanchengensis</name>
    <dbReference type="NCBI Taxonomy" id="462910"/>
    <lineage>
        <taxon>Bacteria</taxon>
        <taxon>Bacillati</taxon>
        <taxon>Bacillota</taxon>
        <taxon>Bacilli</taxon>
        <taxon>Bacillales</taxon>
        <taxon>Bacillaceae</taxon>
        <taxon>Pontibacillus</taxon>
    </lineage>
</organism>
<evidence type="ECO:0000313" key="4">
    <source>
        <dbReference type="Proteomes" id="UP000468638"/>
    </source>
</evidence>
<proteinExistence type="predicted"/>
<gene>
    <name evidence="3" type="ORF">GLW05_09230</name>
</gene>
<dbReference type="PANTHER" id="PTHR43048">
    <property type="entry name" value="METHYLMALONYL-COA EPIMERASE"/>
    <property type="match status" value="1"/>
</dbReference>
<dbReference type="GO" id="GO:0046872">
    <property type="term" value="F:metal ion binding"/>
    <property type="evidence" value="ECO:0007669"/>
    <property type="project" value="UniProtKB-KW"/>
</dbReference>
<dbReference type="Gene3D" id="3.10.180.10">
    <property type="entry name" value="2,3-Dihydroxybiphenyl 1,2-Dioxygenase, domain 1"/>
    <property type="match status" value="1"/>
</dbReference>
<feature type="domain" description="VOC" evidence="2">
    <location>
        <begin position="78"/>
        <end position="197"/>
    </location>
</feature>
<dbReference type="PROSITE" id="PS51819">
    <property type="entry name" value="VOC"/>
    <property type="match status" value="1"/>
</dbReference>
<dbReference type="PANTHER" id="PTHR43048:SF3">
    <property type="entry name" value="METHYLMALONYL-COA EPIMERASE, MITOCHONDRIAL"/>
    <property type="match status" value="1"/>
</dbReference>
<keyword evidence="1" id="KW-0479">Metal-binding</keyword>
<evidence type="ECO:0000256" key="1">
    <source>
        <dbReference type="ARBA" id="ARBA00022723"/>
    </source>
</evidence>
<reference evidence="3 4" key="1">
    <citation type="submission" date="2019-11" db="EMBL/GenBank/DDBJ databases">
        <title>Genome sequences of 17 halophilic strains isolated from different environments.</title>
        <authorList>
            <person name="Furrow R.E."/>
        </authorList>
    </citation>
    <scope>NUCLEOTIDE SEQUENCE [LARGE SCALE GENOMIC DNA]</scope>
    <source>
        <strain evidence="3 4">22514_16_FS</strain>
    </source>
</reference>
<dbReference type="AlphaFoldDB" id="A0A6I5A063"/>
<dbReference type="InterPro" id="IPR037523">
    <property type="entry name" value="VOC_core"/>
</dbReference>
<dbReference type="InterPro" id="IPR029068">
    <property type="entry name" value="Glyas_Bleomycin-R_OHBP_Dase"/>
</dbReference>
<evidence type="ECO:0000313" key="3">
    <source>
        <dbReference type="EMBL" id="MYL33780.1"/>
    </source>
</evidence>